<keyword evidence="3" id="KW-0547">Nucleotide-binding</keyword>
<dbReference type="InterPro" id="IPR003439">
    <property type="entry name" value="ABC_transporter-like_ATP-bd"/>
</dbReference>
<protein>
    <submittedName>
        <fullName evidence="7">ABC transporter ATP-binding protein</fullName>
    </submittedName>
</protein>
<keyword evidence="4 7" id="KW-0067">ATP-binding</keyword>
<dbReference type="InterPro" id="IPR027417">
    <property type="entry name" value="P-loop_NTPase"/>
</dbReference>
<dbReference type="Pfam" id="PF00005">
    <property type="entry name" value="ABC_tran"/>
    <property type="match status" value="1"/>
</dbReference>
<keyword evidence="8" id="KW-1185">Reference proteome</keyword>
<name>A0ABV1HNB9_9FIRM</name>
<evidence type="ECO:0000256" key="4">
    <source>
        <dbReference type="ARBA" id="ARBA00022840"/>
    </source>
</evidence>
<dbReference type="PROSITE" id="PS50893">
    <property type="entry name" value="ABC_TRANSPORTER_2"/>
    <property type="match status" value="1"/>
</dbReference>
<reference evidence="7 8" key="1">
    <citation type="submission" date="2024-03" db="EMBL/GenBank/DDBJ databases">
        <title>Human intestinal bacterial collection.</title>
        <authorList>
            <person name="Pauvert C."/>
            <person name="Hitch T.C.A."/>
            <person name="Clavel T."/>
        </authorList>
    </citation>
    <scope>NUCLEOTIDE SEQUENCE [LARGE SCALE GENOMIC DNA]</scope>
    <source>
        <strain evidence="7 8">CLA-AP-H27</strain>
    </source>
</reference>
<keyword evidence="2" id="KW-0813">Transport</keyword>
<evidence type="ECO:0000313" key="7">
    <source>
        <dbReference type="EMBL" id="MEQ2563812.1"/>
    </source>
</evidence>
<dbReference type="GO" id="GO:0005524">
    <property type="term" value="F:ATP binding"/>
    <property type="evidence" value="ECO:0007669"/>
    <property type="project" value="UniProtKB-KW"/>
</dbReference>
<sequence>MLLKIEDLHTNYGAIHALKGISLEVNEGEIVCLIGSNGAGKTTLVNSIVGIVKSSSGKITFDGKDITHVPAHAMTKAGIGISPEGREVFPELTVEENLRIGAFIVKDQNQIKESYERVYALFPRLKERTTQLAGTLSGGEQQMLAVGRALMSNPKMILLDEPSLGLAPNFVEMIFGMIEKINKQGVTVLLIEQNANMALQVSQRAYVLENGLVSMSGKASDIANDPMVKKAYLGMA</sequence>
<feature type="domain" description="ABC transporter" evidence="6">
    <location>
        <begin position="3"/>
        <end position="235"/>
    </location>
</feature>
<dbReference type="Proteomes" id="UP001437460">
    <property type="component" value="Unassembled WGS sequence"/>
</dbReference>
<dbReference type="InterPro" id="IPR052156">
    <property type="entry name" value="BCAA_Transport_ATP-bd_LivF"/>
</dbReference>
<dbReference type="PANTHER" id="PTHR43820">
    <property type="entry name" value="HIGH-AFFINITY BRANCHED-CHAIN AMINO ACID TRANSPORT ATP-BINDING PROTEIN LIVF"/>
    <property type="match status" value="1"/>
</dbReference>
<dbReference type="PROSITE" id="PS00211">
    <property type="entry name" value="ABC_TRANSPORTER_1"/>
    <property type="match status" value="1"/>
</dbReference>
<accession>A0ABV1HNB9</accession>
<dbReference type="InterPro" id="IPR030660">
    <property type="entry name" value="ABC_branched_ATPase_LivF/BraG"/>
</dbReference>
<evidence type="ECO:0000256" key="1">
    <source>
        <dbReference type="ARBA" id="ARBA00005417"/>
    </source>
</evidence>
<evidence type="ECO:0000259" key="6">
    <source>
        <dbReference type="PROSITE" id="PS50893"/>
    </source>
</evidence>
<dbReference type="SMART" id="SM00382">
    <property type="entry name" value="AAA"/>
    <property type="match status" value="1"/>
</dbReference>
<dbReference type="SUPFAM" id="SSF52540">
    <property type="entry name" value="P-loop containing nucleoside triphosphate hydrolases"/>
    <property type="match status" value="1"/>
</dbReference>
<comment type="similarity">
    <text evidence="1">Belongs to the ABC transporter superfamily.</text>
</comment>
<evidence type="ECO:0000256" key="5">
    <source>
        <dbReference type="ARBA" id="ARBA00022970"/>
    </source>
</evidence>
<evidence type="ECO:0000313" key="8">
    <source>
        <dbReference type="Proteomes" id="UP001437460"/>
    </source>
</evidence>
<dbReference type="CDD" id="cd03224">
    <property type="entry name" value="ABC_TM1139_LivF_branched"/>
    <property type="match status" value="1"/>
</dbReference>
<dbReference type="PANTHER" id="PTHR43820:SF4">
    <property type="entry name" value="HIGH-AFFINITY BRANCHED-CHAIN AMINO ACID TRANSPORT ATP-BINDING PROTEIN LIVF"/>
    <property type="match status" value="1"/>
</dbReference>
<keyword evidence="5" id="KW-0029">Amino-acid transport</keyword>
<dbReference type="InterPro" id="IPR003593">
    <property type="entry name" value="AAA+_ATPase"/>
</dbReference>
<comment type="caution">
    <text evidence="7">The sequence shown here is derived from an EMBL/GenBank/DDBJ whole genome shotgun (WGS) entry which is preliminary data.</text>
</comment>
<dbReference type="PIRSF" id="PIRSF039137">
    <property type="entry name" value="ABC_branched_ATPase"/>
    <property type="match status" value="1"/>
</dbReference>
<dbReference type="Gene3D" id="3.40.50.300">
    <property type="entry name" value="P-loop containing nucleotide triphosphate hydrolases"/>
    <property type="match status" value="1"/>
</dbReference>
<dbReference type="InterPro" id="IPR017871">
    <property type="entry name" value="ABC_transporter-like_CS"/>
</dbReference>
<gene>
    <name evidence="7" type="ORF">WMO41_11675</name>
</gene>
<dbReference type="RefSeq" id="WP_349229890.1">
    <property type="nucleotide sequence ID" value="NZ_JBBMFJ010000025.1"/>
</dbReference>
<proteinExistence type="inferred from homology"/>
<evidence type="ECO:0000256" key="3">
    <source>
        <dbReference type="ARBA" id="ARBA00022741"/>
    </source>
</evidence>
<organism evidence="7 8">
    <name type="scientific">Ventrimonas faecis</name>
    <dbReference type="NCBI Taxonomy" id="3133170"/>
    <lineage>
        <taxon>Bacteria</taxon>
        <taxon>Bacillati</taxon>
        <taxon>Bacillota</taxon>
        <taxon>Clostridia</taxon>
        <taxon>Lachnospirales</taxon>
        <taxon>Lachnospiraceae</taxon>
        <taxon>Ventrimonas</taxon>
    </lineage>
</organism>
<evidence type="ECO:0000256" key="2">
    <source>
        <dbReference type="ARBA" id="ARBA00022448"/>
    </source>
</evidence>
<dbReference type="EMBL" id="JBBMFJ010000025">
    <property type="protein sequence ID" value="MEQ2563812.1"/>
    <property type="molecule type" value="Genomic_DNA"/>
</dbReference>